<name>A0AAW1BGD2_CROAD</name>
<sequence>MVEAEGCRGNGAGRSILVLVWQPVIGATEAEVQWIRCQGGLQASQPALVPQLPWPSPLRATFDGSPEKLAFFLNQVWSRLAHHGNDYPDKAAQIDVIMDNLEAEAAEWVTILHDEDVPKPATPDALQGSLQMHFGYSVQNQWEEIDIRRIKQGTRPLIKYSANSAGSQGG</sequence>
<dbReference type="EMBL" id="JAOTOJ010000005">
    <property type="protein sequence ID" value="KAK9400830.1"/>
    <property type="molecule type" value="Genomic_DNA"/>
</dbReference>
<reference evidence="1 2" key="1">
    <citation type="journal article" date="2024" name="Proc. Natl. Acad. Sci. U.S.A.">
        <title>The genetic regulatory architecture and epigenomic basis for age-related changes in rattlesnake venom.</title>
        <authorList>
            <person name="Hogan M.P."/>
            <person name="Holding M.L."/>
            <person name="Nystrom G.S."/>
            <person name="Colston T.J."/>
            <person name="Bartlett D.A."/>
            <person name="Mason A.J."/>
            <person name="Ellsworth S.A."/>
            <person name="Rautsaw R.M."/>
            <person name="Lawrence K.C."/>
            <person name="Strickland J.L."/>
            <person name="He B."/>
            <person name="Fraser P."/>
            <person name="Margres M.J."/>
            <person name="Gilbert D.M."/>
            <person name="Gibbs H.L."/>
            <person name="Parkinson C.L."/>
            <person name="Rokyta D.R."/>
        </authorList>
    </citation>
    <scope>NUCLEOTIDE SEQUENCE [LARGE SCALE GENOMIC DNA]</scope>
    <source>
        <strain evidence="1">DRR0105</strain>
    </source>
</reference>
<dbReference type="AlphaFoldDB" id="A0AAW1BGD2"/>
<evidence type="ECO:0000313" key="1">
    <source>
        <dbReference type="EMBL" id="KAK9400830.1"/>
    </source>
</evidence>
<keyword evidence="2" id="KW-1185">Reference proteome</keyword>
<comment type="caution">
    <text evidence="1">The sequence shown here is derived from an EMBL/GenBank/DDBJ whole genome shotgun (WGS) entry which is preliminary data.</text>
</comment>
<dbReference type="Proteomes" id="UP001474421">
    <property type="component" value="Unassembled WGS sequence"/>
</dbReference>
<evidence type="ECO:0008006" key="3">
    <source>
        <dbReference type="Google" id="ProtNLM"/>
    </source>
</evidence>
<accession>A0AAW1BGD2</accession>
<organism evidence="1 2">
    <name type="scientific">Crotalus adamanteus</name>
    <name type="common">Eastern diamondback rattlesnake</name>
    <dbReference type="NCBI Taxonomy" id="8729"/>
    <lineage>
        <taxon>Eukaryota</taxon>
        <taxon>Metazoa</taxon>
        <taxon>Chordata</taxon>
        <taxon>Craniata</taxon>
        <taxon>Vertebrata</taxon>
        <taxon>Euteleostomi</taxon>
        <taxon>Lepidosauria</taxon>
        <taxon>Squamata</taxon>
        <taxon>Bifurcata</taxon>
        <taxon>Unidentata</taxon>
        <taxon>Episquamata</taxon>
        <taxon>Toxicofera</taxon>
        <taxon>Serpentes</taxon>
        <taxon>Colubroidea</taxon>
        <taxon>Viperidae</taxon>
        <taxon>Crotalinae</taxon>
        <taxon>Crotalus</taxon>
    </lineage>
</organism>
<proteinExistence type="predicted"/>
<evidence type="ECO:0000313" key="2">
    <source>
        <dbReference type="Proteomes" id="UP001474421"/>
    </source>
</evidence>
<protein>
    <recommendedName>
        <fullName evidence="3">Core shell protein Gag P30 domain-containing protein</fullName>
    </recommendedName>
</protein>
<gene>
    <name evidence="1" type="ORF">NXF25_011544</name>
</gene>